<sequence>MANLKKTYFLCPTWDYHPDGPLKLGNIIISPRRPGQALNGQSAPQVADVCPPTTKTNVTWSLDKLRSGQYGLWAEFLSFAAGLGAGVTHRDEVGRRFTFESIETIEFSPSVDFLQRTLACSPAATGYLNRCRLRKHIYIITAVKIAHGASGSTVASKSFRAEFQASTGVNTTQTNFGPRVDGQKKLGRTDAFSGSSPFVFAFRLRRIVVSRSGEVSQDEYTKGAMYGQERAKLRDIGLVVKGVEEQDALAEDFQDVEGSLTVDDDGELVDCVRAESS</sequence>
<evidence type="ECO:0000313" key="1">
    <source>
        <dbReference type="EMBL" id="KAF4586003.1"/>
    </source>
</evidence>
<dbReference type="EMBL" id="JAACLJ010000005">
    <property type="protein sequence ID" value="KAF4586003.1"/>
    <property type="molecule type" value="Genomic_DNA"/>
</dbReference>
<name>A0A8H4Q5E7_9HYPO</name>
<comment type="caution">
    <text evidence="1">The sequence shown here is derived from an EMBL/GenBank/DDBJ whole genome shotgun (WGS) entry which is preliminary data.</text>
</comment>
<dbReference type="AlphaFoldDB" id="A0A8H4Q5E7"/>
<evidence type="ECO:0000313" key="2">
    <source>
        <dbReference type="Proteomes" id="UP000562929"/>
    </source>
</evidence>
<dbReference type="OrthoDB" id="4500473at2759"/>
<gene>
    <name evidence="1" type="ORF">GQ602_005308</name>
</gene>
<accession>A0A8H4Q5E7</accession>
<keyword evidence="2" id="KW-1185">Reference proteome</keyword>
<organism evidence="1 2">
    <name type="scientific">Ophiocordyceps camponoti-floridani</name>
    <dbReference type="NCBI Taxonomy" id="2030778"/>
    <lineage>
        <taxon>Eukaryota</taxon>
        <taxon>Fungi</taxon>
        <taxon>Dikarya</taxon>
        <taxon>Ascomycota</taxon>
        <taxon>Pezizomycotina</taxon>
        <taxon>Sordariomycetes</taxon>
        <taxon>Hypocreomycetidae</taxon>
        <taxon>Hypocreales</taxon>
        <taxon>Ophiocordycipitaceae</taxon>
        <taxon>Ophiocordyceps</taxon>
    </lineage>
</organism>
<protein>
    <submittedName>
        <fullName evidence="1">Uncharacterized protein</fullName>
    </submittedName>
</protein>
<reference evidence="1 2" key="1">
    <citation type="journal article" date="2020" name="G3 (Bethesda)">
        <title>Genetic Underpinnings of Host Manipulation by Ophiocordyceps as Revealed by Comparative Transcriptomics.</title>
        <authorList>
            <person name="Will I."/>
            <person name="Das B."/>
            <person name="Trinh T."/>
            <person name="Brachmann A."/>
            <person name="Ohm R.A."/>
            <person name="de Bekker C."/>
        </authorList>
    </citation>
    <scope>NUCLEOTIDE SEQUENCE [LARGE SCALE GENOMIC DNA]</scope>
    <source>
        <strain evidence="1 2">EC05</strain>
    </source>
</reference>
<proteinExistence type="predicted"/>
<dbReference type="Proteomes" id="UP000562929">
    <property type="component" value="Unassembled WGS sequence"/>
</dbReference>